<sequence length="180" mass="21339">MVLYNYIYIYIIQITNKMVKIRSHGHNLNNYKTHNAHNECLNFLKPNFLGKNFGYIMVNIDNEYHKFLVENFEVLDGHCTFDYYCKILELFKKTCSYVIEGGSCQAVYNNKIITYDCMRIYVPETEEYICPNVCIMENKIILDLQDITSKMKNILQNKVNLEEFNSNILTDIIKNIQKKN</sequence>
<evidence type="ECO:0000313" key="1">
    <source>
        <dbReference type="EMBL" id="ARF10766.1"/>
    </source>
</evidence>
<accession>A0A1V0SGB1</accession>
<proteinExistence type="predicted"/>
<protein>
    <submittedName>
        <fullName evidence="1">Uncharacterized protein</fullName>
    </submittedName>
</protein>
<gene>
    <name evidence="1" type="ORF">Hokovirus_3_39</name>
</gene>
<dbReference type="EMBL" id="KY684105">
    <property type="protein sequence ID" value="ARF10766.1"/>
    <property type="molecule type" value="Genomic_DNA"/>
</dbReference>
<organism evidence="1">
    <name type="scientific">Hokovirus HKV1</name>
    <dbReference type="NCBI Taxonomy" id="1977638"/>
    <lineage>
        <taxon>Viruses</taxon>
        <taxon>Varidnaviria</taxon>
        <taxon>Bamfordvirae</taxon>
        <taxon>Nucleocytoviricota</taxon>
        <taxon>Megaviricetes</taxon>
        <taxon>Imitervirales</taxon>
        <taxon>Mimiviridae</taxon>
        <taxon>Klosneuvirinae</taxon>
        <taxon>Hokovirus</taxon>
    </lineage>
</organism>
<name>A0A1V0SGB1_9VIRU</name>
<reference evidence="1" key="1">
    <citation type="journal article" date="2017" name="Science">
        <title>Giant viruses with an expanded complement of translation system components.</title>
        <authorList>
            <person name="Schulz F."/>
            <person name="Yutin N."/>
            <person name="Ivanova N.N."/>
            <person name="Ortega D.R."/>
            <person name="Lee T.K."/>
            <person name="Vierheilig J."/>
            <person name="Daims H."/>
            <person name="Horn M."/>
            <person name="Wagner M."/>
            <person name="Jensen G.J."/>
            <person name="Kyrpides N.C."/>
            <person name="Koonin E.V."/>
            <person name="Woyke T."/>
        </authorList>
    </citation>
    <scope>NUCLEOTIDE SEQUENCE</scope>
    <source>
        <strain evidence="1">HKV1</strain>
    </source>
</reference>